<feature type="region of interest" description="Disordered" evidence="1">
    <location>
        <begin position="1"/>
        <end position="47"/>
    </location>
</feature>
<protein>
    <submittedName>
        <fullName evidence="2">Putative eka-like protein</fullName>
    </submittedName>
</protein>
<name>A0A0B1PC08_UNCNE</name>
<feature type="compositionally biased region" description="Polar residues" evidence="1">
    <location>
        <begin position="236"/>
        <end position="249"/>
    </location>
</feature>
<dbReference type="HOGENOM" id="CLU_018153_3_0_1"/>
<accession>A0A0B1PC08</accession>
<organism evidence="2 3">
    <name type="scientific">Uncinula necator</name>
    <name type="common">Grape powdery mildew</name>
    <dbReference type="NCBI Taxonomy" id="52586"/>
    <lineage>
        <taxon>Eukaryota</taxon>
        <taxon>Fungi</taxon>
        <taxon>Dikarya</taxon>
        <taxon>Ascomycota</taxon>
        <taxon>Pezizomycotina</taxon>
        <taxon>Leotiomycetes</taxon>
        <taxon>Erysiphales</taxon>
        <taxon>Erysiphaceae</taxon>
        <taxon>Erysiphe</taxon>
    </lineage>
</organism>
<comment type="caution">
    <text evidence="2">The sequence shown here is derived from an EMBL/GenBank/DDBJ whole genome shotgun (WGS) entry which is preliminary data.</text>
</comment>
<feature type="region of interest" description="Disordered" evidence="1">
    <location>
        <begin position="236"/>
        <end position="261"/>
    </location>
</feature>
<dbReference type="EMBL" id="JNVN01000267">
    <property type="protein sequence ID" value="KHJ35768.1"/>
    <property type="molecule type" value="Genomic_DNA"/>
</dbReference>
<dbReference type="Proteomes" id="UP000030854">
    <property type="component" value="Unassembled WGS sequence"/>
</dbReference>
<gene>
    <name evidence="2" type="ORF">EV44_g3425</name>
</gene>
<sequence length="382" mass="41642">MDISQESQALPTESSHQPPPIPPIPPIPNSPSPFAPPPPPPLNLEPSAKMTYGRQILKPVALSKRPIIERPTPSSSNNFNTENAFLPKELADVIATRQRRERAWHARLMLCTTVISNIDSTLAAFIDEIEKEEAAALKAYIQVAIANFAASDSKPTPPKIPSHSRPKKSNGSSTTNDKNVMKKITIVTPRNLVGTALNNGKSQEAIKLPAVHQAGERTWAVVARNGQKKARISLNTSKQGNSATKSIPRQPTKDKFPKTAPTDNRLFVRLPQEHEWRKLSPAGIREVVVQKLSISPSLIGKIKPVQSGFALSPCSKEARESILNAGNGLFLTGAKLEPATNWIPIIIPTVPRSIQMVKGQVEVSTPCLLMRLSEFALLGQIM</sequence>
<evidence type="ECO:0000313" key="2">
    <source>
        <dbReference type="EMBL" id="KHJ35768.1"/>
    </source>
</evidence>
<evidence type="ECO:0000256" key="1">
    <source>
        <dbReference type="SAM" id="MobiDB-lite"/>
    </source>
</evidence>
<dbReference type="AlphaFoldDB" id="A0A0B1PC08"/>
<feature type="compositionally biased region" description="Polar residues" evidence="1">
    <location>
        <begin position="1"/>
        <end position="16"/>
    </location>
</feature>
<feature type="compositionally biased region" description="Pro residues" evidence="1">
    <location>
        <begin position="17"/>
        <end position="43"/>
    </location>
</feature>
<feature type="compositionally biased region" description="Polar residues" evidence="1">
    <location>
        <begin position="169"/>
        <end position="178"/>
    </location>
</feature>
<proteinExistence type="predicted"/>
<keyword evidence="3" id="KW-1185">Reference proteome</keyword>
<feature type="region of interest" description="Disordered" evidence="1">
    <location>
        <begin position="151"/>
        <end position="181"/>
    </location>
</feature>
<reference evidence="2 3" key="1">
    <citation type="journal article" date="2014" name="BMC Genomics">
        <title>Adaptive genomic structural variation in the grape powdery mildew pathogen, Erysiphe necator.</title>
        <authorList>
            <person name="Jones L."/>
            <person name="Riaz S."/>
            <person name="Morales-Cruz A."/>
            <person name="Amrine K.C."/>
            <person name="McGuire B."/>
            <person name="Gubler W.D."/>
            <person name="Walker M.A."/>
            <person name="Cantu D."/>
        </authorList>
    </citation>
    <scope>NUCLEOTIDE SEQUENCE [LARGE SCALE GENOMIC DNA]</scope>
    <source>
        <strain evidence="3">c</strain>
    </source>
</reference>
<evidence type="ECO:0000313" key="3">
    <source>
        <dbReference type="Proteomes" id="UP000030854"/>
    </source>
</evidence>